<dbReference type="Gene3D" id="1.10.10.10">
    <property type="entry name" value="Winged helix-like DNA-binding domain superfamily/Winged helix DNA-binding domain"/>
    <property type="match status" value="1"/>
</dbReference>
<evidence type="ECO:0000313" key="7">
    <source>
        <dbReference type="Proteomes" id="UP000198881"/>
    </source>
</evidence>
<dbReference type="InterPro" id="IPR036390">
    <property type="entry name" value="WH_DNA-bd_sf"/>
</dbReference>
<dbReference type="Pfam" id="PF03466">
    <property type="entry name" value="LysR_substrate"/>
    <property type="match status" value="1"/>
</dbReference>
<evidence type="ECO:0000256" key="4">
    <source>
        <dbReference type="ARBA" id="ARBA00023163"/>
    </source>
</evidence>
<dbReference type="PANTHER" id="PTHR30126:SF39">
    <property type="entry name" value="HTH-TYPE TRANSCRIPTIONAL REGULATOR CYSL"/>
    <property type="match status" value="1"/>
</dbReference>
<accession>A0A1I7MN87</accession>
<reference evidence="6 7" key="1">
    <citation type="submission" date="2016-10" db="EMBL/GenBank/DDBJ databases">
        <authorList>
            <person name="de Groot N.N."/>
        </authorList>
    </citation>
    <scope>NUCLEOTIDE SEQUENCE [LARGE SCALE GENOMIC DNA]</scope>
    <source>
        <strain evidence="6 7">CGMCC 1.7054</strain>
    </source>
</reference>
<dbReference type="InterPro" id="IPR000847">
    <property type="entry name" value="LysR_HTH_N"/>
</dbReference>
<dbReference type="Proteomes" id="UP000198881">
    <property type="component" value="Unassembled WGS sequence"/>
</dbReference>
<evidence type="ECO:0000256" key="1">
    <source>
        <dbReference type="ARBA" id="ARBA00009437"/>
    </source>
</evidence>
<dbReference type="STRING" id="574650.SAMN04487966_10747"/>
<evidence type="ECO:0000256" key="3">
    <source>
        <dbReference type="ARBA" id="ARBA00023125"/>
    </source>
</evidence>
<dbReference type="InterPro" id="IPR036388">
    <property type="entry name" value="WH-like_DNA-bd_sf"/>
</dbReference>
<evidence type="ECO:0000313" key="6">
    <source>
        <dbReference type="EMBL" id="SFV23387.1"/>
    </source>
</evidence>
<dbReference type="GO" id="GO:0003700">
    <property type="term" value="F:DNA-binding transcription factor activity"/>
    <property type="evidence" value="ECO:0007669"/>
    <property type="project" value="InterPro"/>
</dbReference>
<dbReference type="Pfam" id="PF00126">
    <property type="entry name" value="HTH_1"/>
    <property type="match status" value="1"/>
</dbReference>
<keyword evidence="2" id="KW-0805">Transcription regulation</keyword>
<keyword evidence="4" id="KW-0804">Transcription</keyword>
<name>A0A1I7MN87_9MICC</name>
<dbReference type="AlphaFoldDB" id="A0A1I7MN87"/>
<dbReference type="SUPFAM" id="SSF46785">
    <property type="entry name" value="Winged helix' DNA-binding domain"/>
    <property type="match status" value="1"/>
</dbReference>
<dbReference type="InterPro" id="IPR005119">
    <property type="entry name" value="LysR_subst-bd"/>
</dbReference>
<dbReference type="PANTHER" id="PTHR30126">
    <property type="entry name" value="HTH-TYPE TRANSCRIPTIONAL REGULATOR"/>
    <property type="match status" value="1"/>
</dbReference>
<dbReference type="GO" id="GO:0000976">
    <property type="term" value="F:transcription cis-regulatory region binding"/>
    <property type="evidence" value="ECO:0007669"/>
    <property type="project" value="TreeGrafter"/>
</dbReference>
<dbReference type="PROSITE" id="PS50931">
    <property type="entry name" value="HTH_LYSR"/>
    <property type="match status" value="1"/>
</dbReference>
<organism evidence="6 7">
    <name type="scientific">Micrococcus terreus</name>
    <dbReference type="NCBI Taxonomy" id="574650"/>
    <lineage>
        <taxon>Bacteria</taxon>
        <taxon>Bacillati</taxon>
        <taxon>Actinomycetota</taxon>
        <taxon>Actinomycetes</taxon>
        <taxon>Micrococcales</taxon>
        <taxon>Micrococcaceae</taxon>
        <taxon>Micrococcus</taxon>
    </lineage>
</organism>
<feature type="domain" description="HTH lysR-type" evidence="5">
    <location>
        <begin position="30"/>
        <end position="82"/>
    </location>
</feature>
<dbReference type="EMBL" id="FPCG01000007">
    <property type="protein sequence ID" value="SFV23387.1"/>
    <property type="molecule type" value="Genomic_DNA"/>
</dbReference>
<protein>
    <submittedName>
        <fullName evidence="6">DNA-binding transcriptional regulator, LysR family</fullName>
    </submittedName>
</protein>
<evidence type="ECO:0000256" key="2">
    <source>
        <dbReference type="ARBA" id="ARBA00023015"/>
    </source>
</evidence>
<dbReference type="SUPFAM" id="SSF53850">
    <property type="entry name" value="Periplasmic binding protein-like II"/>
    <property type="match status" value="1"/>
</dbReference>
<comment type="similarity">
    <text evidence="1">Belongs to the LysR transcriptional regulatory family.</text>
</comment>
<dbReference type="Gene3D" id="3.40.190.10">
    <property type="entry name" value="Periplasmic binding protein-like II"/>
    <property type="match status" value="2"/>
</dbReference>
<keyword evidence="3 6" id="KW-0238">DNA-binding</keyword>
<keyword evidence="7" id="KW-1185">Reference proteome</keyword>
<sequence>MGGYADDMTSETPRAARGASLARWVQIPTLRLLVSIADEGSLGAGARAQRVAQSNASRSIALMERRLGYPLLVRSPQGSALTTEGALTVEWARTVLSAVDQMDAAVAALTATAPSGGELFRVGASMTVAEYLVPEWISQLTHTHPGVHPVLEISNSRDVIAKVRQGAVPLGFVETPEIPGDVRSTLVRHDQLVVVVAPGHPWADRGGALSLDELARTPLVEREAGSGTRAAYEAVLAARLPGTVRAEPVAELNGNAAILNSVAAGLGPAVLSELAVRQVLQDGRLLRVPVAGGELGRELRAVWYGVREPIGLAGDLLRIARGEAPRPR</sequence>
<evidence type="ECO:0000259" key="5">
    <source>
        <dbReference type="PROSITE" id="PS50931"/>
    </source>
</evidence>
<proteinExistence type="inferred from homology"/>
<gene>
    <name evidence="6" type="ORF">SAMN04487966_10747</name>
</gene>